<feature type="transmembrane region" description="Helical" evidence="3">
    <location>
        <begin position="114"/>
        <end position="135"/>
    </location>
</feature>
<evidence type="ECO:0000256" key="1">
    <source>
        <dbReference type="ARBA" id="ARBA00006068"/>
    </source>
</evidence>
<dbReference type="Gene3D" id="3.40.630.190">
    <property type="entry name" value="LCP protein"/>
    <property type="match status" value="1"/>
</dbReference>
<sequence>MEPTPPRRVRRAARPTSGDLYRRERAAGRAWDFSTDRPANVTPHVDEPTIRFHPPHHSVADAPTTRIPRTRAALPDLSAGDNAPRRRAGASRSRPRAETIGTARHSPGRRRLIAVARTASAAAAAALLVVTAFAWNATTKLSQTVTSSNALAHAPRSTGSAENILLMGLDSRKDQSGNDLPATILQQLHAGDSSDGGYNTNTLILIHIPADRKNVVAFSIPRDDYVGMHDLDVSDAKIKEAYGRTKAKVEQRMIDNGQTDQQTLETQGREAGRAAAIRVVRDLTGVPIDRFAEVSLVGFYDVANALGGVTVCLNHRVHDSYSGASFPAGRQQLSASQALAFVRQRHGLDNGDLDRTRRQQAFLISALHQLQNAGTLTDPAKLQALTDVLHRDVVVSDGWNLVQWAQEMTAPAGQQIHFSTLPVERYATVEGQSVNIVDSDAIRTQVQRAFGVPLTSASKGKSTATTSTSDSSAQTPATTGQSTASPTPAVQNVDQGTAVSADAAVPCVD</sequence>
<accession>A0A848L606</accession>
<dbReference type="NCBIfam" id="TIGR00350">
    <property type="entry name" value="lytR_cpsA_psr"/>
    <property type="match status" value="1"/>
</dbReference>
<feature type="domain" description="Cell envelope-related transcriptional attenuator" evidence="4">
    <location>
        <begin position="199"/>
        <end position="371"/>
    </location>
</feature>
<reference evidence="5 6" key="1">
    <citation type="submission" date="2020-04" db="EMBL/GenBank/DDBJ databases">
        <title>Gordonia sp. nov. TBRC 11910.</title>
        <authorList>
            <person name="Suriyachadkun C."/>
        </authorList>
    </citation>
    <scope>NUCLEOTIDE SEQUENCE [LARGE SCALE GENOMIC DNA]</scope>
    <source>
        <strain evidence="5 6">TBRC 11910</strain>
    </source>
</reference>
<keyword evidence="6" id="KW-1185">Reference proteome</keyword>
<feature type="region of interest" description="Disordered" evidence="2">
    <location>
        <begin position="1"/>
        <end position="105"/>
    </location>
</feature>
<dbReference type="InterPro" id="IPR004474">
    <property type="entry name" value="LytR_CpsA_psr"/>
</dbReference>
<evidence type="ECO:0000313" key="5">
    <source>
        <dbReference type="EMBL" id="NMO03048.1"/>
    </source>
</evidence>
<feature type="compositionally biased region" description="Low complexity" evidence="2">
    <location>
        <begin position="456"/>
        <end position="479"/>
    </location>
</feature>
<feature type="region of interest" description="Disordered" evidence="2">
    <location>
        <begin position="456"/>
        <end position="509"/>
    </location>
</feature>
<keyword evidence="3" id="KW-0812">Transmembrane</keyword>
<dbReference type="AlphaFoldDB" id="A0A848L606"/>
<dbReference type="RefSeq" id="WP_170195551.1">
    <property type="nucleotide sequence ID" value="NZ_JABBNB010000019.1"/>
</dbReference>
<dbReference type="PANTHER" id="PTHR33392:SF6">
    <property type="entry name" value="POLYISOPRENYL-TEICHOIC ACID--PEPTIDOGLYCAN TEICHOIC ACID TRANSFERASE TAGU"/>
    <property type="match status" value="1"/>
</dbReference>
<dbReference type="Proteomes" id="UP000550729">
    <property type="component" value="Unassembled WGS sequence"/>
</dbReference>
<keyword evidence="3" id="KW-0472">Membrane</keyword>
<dbReference type="PANTHER" id="PTHR33392">
    <property type="entry name" value="POLYISOPRENYL-TEICHOIC ACID--PEPTIDOGLYCAN TEICHOIC ACID TRANSFERASE TAGU"/>
    <property type="match status" value="1"/>
</dbReference>
<dbReference type="EMBL" id="JABBNB010000019">
    <property type="protein sequence ID" value="NMO03048.1"/>
    <property type="molecule type" value="Genomic_DNA"/>
</dbReference>
<evidence type="ECO:0000259" key="4">
    <source>
        <dbReference type="Pfam" id="PF03816"/>
    </source>
</evidence>
<gene>
    <name evidence="5" type="ORF">HH308_17685</name>
</gene>
<dbReference type="Pfam" id="PF03816">
    <property type="entry name" value="LytR_cpsA_psr"/>
    <property type="match status" value="1"/>
</dbReference>
<keyword evidence="3" id="KW-1133">Transmembrane helix</keyword>
<evidence type="ECO:0000313" key="6">
    <source>
        <dbReference type="Proteomes" id="UP000550729"/>
    </source>
</evidence>
<evidence type="ECO:0000256" key="3">
    <source>
        <dbReference type="SAM" id="Phobius"/>
    </source>
</evidence>
<comment type="caution">
    <text evidence="5">The sequence shown here is derived from an EMBL/GenBank/DDBJ whole genome shotgun (WGS) entry which is preliminary data.</text>
</comment>
<comment type="similarity">
    <text evidence="1">Belongs to the LytR/CpsA/Psr (LCP) family.</text>
</comment>
<proteinExistence type="inferred from homology"/>
<organism evidence="5 6">
    <name type="scientific">Gordonia asplenii</name>
    <dbReference type="NCBI Taxonomy" id="2725283"/>
    <lineage>
        <taxon>Bacteria</taxon>
        <taxon>Bacillati</taxon>
        <taxon>Actinomycetota</taxon>
        <taxon>Actinomycetes</taxon>
        <taxon>Mycobacteriales</taxon>
        <taxon>Gordoniaceae</taxon>
        <taxon>Gordonia</taxon>
    </lineage>
</organism>
<name>A0A848L606_9ACTN</name>
<evidence type="ECO:0000256" key="2">
    <source>
        <dbReference type="SAM" id="MobiDB-lite"/>
    </source>
</evidence>
<dbReference type="InterPro" id="IPR050922">
    <property type="entry name" value="LytR/CpsA/Psr_CW_biosynth"/>
</dbReference>
<protein>
    <submittedName>
        <fullName evidence="5">LCP family protein</fullName>
    </submittedName>
</protein>
<feature type="compositionally biased region" description="Polar residues" evidence="2">
    <location>
        <begin position="480"/>
        <end position="498"/>
    </location>
</feature>